<accession>A0A6C0IZL4</accession>
<dbReference type="AlphaFoldDB" id="A0A6C0IZL4"/>
<organism evidence="1">
    <name type="scientific">viral metagenome</name>
    <dbReference type="NCBI Taxonomy" id="1070528"/>
    <lineage>
        <taxon>unclassified sequences</taxon>
        <taxon>metagenomes</taxon>
        <taxon>organismal metagenomes</taxon>
    </lineage>
</organism>
<reference evidence="1" key="1">
    <citation type="journal article" date="2020" name="Nature">
        <title>Giant virus diversity and host interactions through global metagenomics.</title>
        <authorList>
            <person name="Schulz F."/>
            <person name="Roux S."/>
            <person name="Paez-Espino D."/>
            <person name="Jungbluth S."/>
            <person name="Walsh D.A."/>
            <person name="Denef V.J."/>
            <person name="McMahon K.D."/>
            <person name="Konstantinidis K.T."/>
            <person name="Eloe-Fadrosh E.A."/>
            <person name="Kyrpides N.C."/>
            <person name="Woyke T."/>
        </authorList>
    </citation>
    <scope>NUCLEOTIDE SEQUENCE</scope>
    <source>
        <strain evidence="1">GVMAG-M-3300025572-1</strain>
    </source>
</reference>
<evidence type="ECO:0000313" key="1">
    <source>
        <dbReference type="EMBL" id="QHT97875.1"/>
    </source>
</evidence>
<proteinExistence type="predicted"/>
<name>A0A6C0IZL4_9ZZZZ</name>
<sequence length="29" mass="3360">MGEKETFLSNCRSLAKKMNTKLVERDSSR</sequence>
<dbReference type="EMBL" id="MN740283">
    <property type="protein sequence ID" value="QHT97875.1"/>
    <property type="molecule type" value="Genomic_DNA"/>
</dbReference>
<protein>
    <submittedName>
        <fullName evidence="1">Uncharacterized protein</fullName>
    </submittedName>
</protein>